<dbReference type="OrthoDB" id="9776669at2"/>
<dbReference type="Pfam" id="PF16868">
    <property type="entry name" value="NMT1_3"/>
    <property type="match status" value="1"/>
</dbReference>
<sequence length="342" mass="35700">MSEGGIKVRKSLALLLVLVLVLSLGLVGCGQKEEAPKDETKTEAPADGGKMELAFATGGTSGTYYPLGGAIANVWNDKVEGVNVTIQPAGASVENINRVSAGEVDLVLAMNNIADNAFKGEGKSFGGKAIKNFKAIGVVYPEVIHCITLKDSGINSIADLKGKAINPGPPGSGTFATAMPILEAHGITPKDFTAKPGSFSDAVAGLKDGNIDAAFAVVSFPSSAVLEIATTNPVKVLEIKGDEFAKLQETVPFAAPFTITGGEYNGQDTDATTVTLQAVLYVKEDLPEEMVYNLTKQMYENTEEIAKGHARGKQINVKNALAGVTTPVHPGAAKYYEEVGVK</sequence>
<dbReference type="CDD" id="cd13567">
    <property type="entry name" value="PBP2_TtGluBP"/>
    <property type="match status" value="1"/>
</dbReference>
<dbReference type="SUPFAM" id="SSF53850">
    <property type="entry name" value="Periplasmic binding protein-like II"/>
    <property type="match status" value="1"/>
</dbReference>
<evidence type="ECO:0000313" key="1">
    <source>
        <dbReference type="EMBL" id="PAB59177.1"/>
    </source>
</evidence>
<proteinExistence type="predicted"/>
<evidence type="ECO:0000313" key="2">
    <source>
        <dbReference type="Proteomes" id="UP000216024"/>
    </source>
</evidence>
<organism evidence="1 2">
    <name type="scientific">Anaeromicrobium sediminis</name>
    <dbReference type="NCBI Taxonomy" id="1478221"/>
    <lineage>
        <taxon>Bacteria</taxon>
        <taxon>Bacillati</taxon>
        <taxon>Bacillota</taxon>
        <taxon>Clostridia</taxon>
        <taxon>Peptostreptococcales</taxon>
        <taxon>Thermotaleaceae</taxon>
        <taxon>Anaeromicrobium</taxon>
    </lineage>
</organism>
<comment type="caution">
    <text evidence="1">The sequence shown here is derived from an EMBL/GenBank/DDBJ whole genome shotgun (WGS) entry which is preliminary data.</text>
</comment>
<dbReference type="PANTHER" id="PTHR42941">
    <property type="entry name" value="SLL1037 PROTEIN"/>
    <property type="match status" value="1"/>
</dbReference>
<dbReference type="PANTHER" id="PTHR42941:SF1">
    <property type="entry name" value="SLL1037 PROTEIN"/>
    <property type="match status" value="1"/>
</dbReference>
<accession>A0A267MIA4</accession>
<dbReference type="InterPro" id="IPR011852">
    <property type="entry name" value="TRAP_TAXI"/>
</dbReference>
<gene>
    <name evidence="1" type="ORF">CCE28_11705</name>
</gene>
<evidence type="ECO:0008006" key="3">
    <source>
        <dbReference type="Google" id="ProtNLM"/>
    </source>
</evidence>
<protein>
    <recommendedName>
        <fullName evidence="3">C4-dicarboxylate ABC transporter substrate-binding protein</fullName>
    </recommendedName>
</protein>
<dbReference type="PROSITE" id="PS51257">
    <property type="entry name" value="PROKAR_LIPOPROTEIN"/>
    <property type="match status" value="1"/>
</dbReference>
<reference evidence="1 2" key="1">
    <citation type="submission" date="2017-06" db="EMBL/GenBank/DDBJ databases">
        <title>Draft genome sequence of anaerobic fermentative bacterium Anaeromicrobium sediminis DY2726D isolated from West Pacific Ocean sediments.</title>
        <authorList>
            <person name="Zeng X."/>
        </authorList>
    </citation>
    <scope>NUCLEOTIDE SEQUENCE [LARGE SCALE GENOMIC DNA]</scope>
    <source>
        <strain evidence="1 2">DY2726D</strain>
    </source>
</reference>
<keyword evidence="2" id="KW-1185">Reference proteome</keyword>
<dbReference type="Proteomes" id="UP000216024">
    <property type="component" value="Unassembled WGS sequence"/>
</dbReference>
<name>A0A267MIA4_9FIRM</name>
<dbReference type="EMBL" id="NIBG01000009">
    <property type="protein sequence ID" value="PAB59177.1"/>
    <property type="molecule type" value="Genomic_DNA"/>
</dbReference>
<dbReference type="AlphaFoldDB" id="A0A267MIA4"/>
<dbReference type="Gene3D" id="3.40.190.10">
    <property type="entry name" value="Periplasmic binding protein-like II"/>
    <property type="match status" value="2"/>
</dbReference>
<dbReference type="NCBIfam" id="TIGR02122">
    <property type="entry name" value="TRAP_TAXI"/>
    <property type="match status" value="1"/>
</dbReference>